<dbReference type="InterPro" id="IPR058279">
    <property type="entry name" value="DUF7973"/>
</dbReference>
<reference evidence="3 4" key="1">
    <citation type="journal article" date="2019" name="Int. J. Syst. Evol. Microbiol.">
        <title>The Global Catalogue of Microorganisms (GCM) 10K type strain sequencing project: providing services to taxonomists for standard genome sequencing and annotation.</title>
        <authorList>
            <consortium name="The Broad Institute Genomics Platform"/>
            <consortium name="The Broad Institute Genome Sequencing Center for Infectious Disease"/>
            <person name="Wu L."/>
            <person name="Ma J."/>
        </authorList>
    </citation>
    <scope>NUCLEOTIDE SEQUENCE [LARGE SCALE GENOMIC DNA]</scope>
    <source>
        <strain evidence="3 4">DT55</strain>
    </source>
</reference>
<keyword evidence="1" id="KW-0472">Membrane</keyword>
<evidence type="ECO:0000313" key="4">
    <source>
        <dbReference type="Proteomes" id="UP001596388"/>
    </source>
</evidence>
<name>A0ABD5WYB4_9EURY</name>
<protein>
    <recommendedName>
        <fullName evidence="2">DUF7973 domain-containing protein</fullName>
    </recommendedName>
</protein>
<sequence>MPLADLLAVELLIAAFAGGAFGAALGALNTFVLCGFVVIAGELYALATRAAGGAVPVNVTGDIAFGVVLGPHVAFGGGAAALAYAVSKGYVETPGFDYHPAKEVTVGLGSRPDVLAVGGVFGVFGFAVATASGSLGVPTDPVALGVVLSALAHRAVFGYSLVGAPLVKLLDMTPFERGDGLVGLPGGGAADGGEQRAERPDAVTDGGVTTAAIPRVHDAADDPTRVEPWLPYLYQWRDVVGLGAVVGVLSGYVAYLTGSAFLAFGISVAALVFLIGGTARIPVTHHMALPASTVVLALAGAERGSVLPGVVAGDVSLTVALLVAGAFGVLGALAGELLQRVFFAHSETHLDPPAASIVVSSLVIGALAWLGVLPASAWIPLG</sequence>
<evidence type="ECO:0000256" key="1">
    <source>
        <dbReference type="SAM" id="Phobius"/>
    </source>
</evidence>
<feature type="transmembrane region" description="Helical" evidence="1">
    <location>
        <begin position="307"/>
        <end position="333"/>
    </location>
</feature>
<feature type="transmembrane region" description="Helical" evidence="1">
    <location>
        <begin position="354"/>
        <end position="379"/>
    </location>
</feature>
<comment type="caution">
    <text evidence="3">The sequence shown here is derived from an EMBL/GenBank/DDBJ whole genome shotgun (WGS) entry which is preliminary data.</text>
</comment>
<keyword evidence="1" id="KW-0812">Transmembrane</keyword>
<gene>
    <name evidence="3" type="ORF">ACFQKD_04285</name>
</gene>
<feature type="transmembrane region" description="Helical" evidence="1">
    <location>
        <begin position="63"/>
        <end position="86"/>
    </location>
</feature>
<dbReference type="GeneID" id="79269596"/>
<proteinExistence type="predicted"/>
<feature type="transmembrane region" description="Helical" evidence="1">
    <location>
        <begin position="252"/>
        <end position="276"/>
    </location>
</feature>
<dbReference type="Proteomes" id="UP001596388">
    <property type="component" value="Unassembled WGS sequence"/>
</dbReference>
<evidence type="ECO:0000313" key="3">
    <source>
        <dbReference type="EMBL" id="MFC7096514.1"/>
    </source>
</evidence>
<dbReference type="AlphaFoldDB" id="A0ABD5WYB4"/>
<feature type="transmembrane region" description="Helical" evidence="1">
    <location>
        <begin position="114"/>
        <end position="135"/>
    </location>
</feature>
<dbReference type="EMBL" id="JBHTAG010000002">
    <property type="protein sequence ID" value="MFC7096514.1"/>
    <property type="molecule type" value="Genomic_DNA"/>
</dbReference>
<feature type="transmembrane region" description="Helical" evidence="1">
    <location>
        <begin position="142"/>
        <end position="162"/>
    </location>
</feature>
<feature type="domain" description="DUF7973" evidence="2">
    <location>
        <begin position="4"/>
        <end position="381"/>
    </location>
</feature>
<evidence type="ECO:0000259" key="2">
    <source>
        <dbReference type="Pfam" id="PF25928"/>
    </source>
</evidence>
<organism evidence="3 4">
    <name type="scientific">Halobaculum marinum</name>
    <dbReference type="NCBI Taxonomy" id="3031996"/>
    <lineage>
        <taxon>Archaea</taxon>
        <taxon>Methanobacteriati</taxon>
        <taxon>Methanobacteriota</taxon>
        <taxon>Stenosarchaea group</taxon>
        <taxon>Halobacteria</taxon>
        <taxon>Halobacteriales</taxon>
        <taxon>Haloferacaceae</taxon>
        <taxon>Halobaculum</taxon>
    </lineage>
</organism>
<keyword evidence="1" id="KW-1133">Transmembrane helix</keyword>
<accession>A0ABD5WYB4</accession>
<dbReference type="Pfam" id="PF25928">
    <property type="entry name" value="DUF7973"/>
    <property type="match status" value="1"/>
</dbReference>
<keyword evidence="4" id="KW-1185">Reference proteome</keyword>
<dbReference type="RefSeq" id="WP_276239016.1">
    <property type="nucleotide sequence ID" value="NZ_CP119989.1"/>
</dbReference>